<dbReference type="PRINTS" id="PR00725">
    <property type="entry name" value="DADACBPTASE1"/>
</dbReference>
<evidence type="ECO:0000256" key="7">
    <source>
        <dbReference type="ARBA" id="ARBA00022729"/>
    </source>
</evidence>
<keyword evidence="11" id="KW-0961">Cell wall biogenesis/degradation</keyword>
<keyword evidence="9" id="KW-0133">Cell shape</keyword>
<dbReference type="GO" id="GO:0004180">
    <property type="term" value="F:carboxypeptidase activity"/>
    <property type="evidence" value="ECO:0007669"/>
    <property type="project" value="UniProtKB-KW"/>
</dbReference>
<evidence type="ECO:0000256" key="4">
    <source>
        <dbReference type="ARBA" id="ARBA00012448"/>
    </source>
</evidence>
<evidence type="ECO:0000313" key="15">
    <source>
        <dbReference type="EMBL" id="MBX7502745.1"/>
    </source>
</evidence>
<dbReference type="Gene3D" id="3.40.710.10">
    <property type="entry name" value="DD-peptidase/beta-lactamase superfamily"/>
    <property type="match status" value="1"/>
</dbReference>
<dbReference type="InterPro" id="IPR015956">
    <property type="entry name" value="Peniciliin-bd_prot_C_sf"/>
</dbReference>
<dbReference type="InterPro" id="IPR037167">
    <property type="entry name" value="Peptidase_S11_C_sf"/>
</dbReference>
<reference evidence="15 16" key="1">
    <citation type="submission" date="2021-08" db="EMBL/GenBank/DDBJ databases">
        <title>Comparative Genomics Analysis of the Genus Qipengyuania Reveals Extensive Genetic Diversity and Metabolic Versatility, Including the Description of Fifteen Novel Species.</title>
        <authorList>
            <person name="Liu Y."/>
        </authorList>
    </citation>
    <scope>NUCLEOTIDE SEQUENCE [LARGE SCALE GENOMIC DNA]</scope>
    <source>
        <strain evidence="15 16">YG27</strain>
    </source>
</reference>
<dbReference type="SUPFAM" id="SSF69189">
    <property type="entry name" value="Penicillin-binding protein associated domain"/>
    <property type="match status" value="1"/>
</dbReference>
<evidence type="ECO:0000256" key="2">
    <source>
        <dbReference type="ARBA" id="ARBA00004752"/>
    </source>
</evidence>
<dbReference type="InterPro" id="IPR001967">
    <property type="entry name" value="Peptidase_S11_N"/>
</dbReference>
<keyword evidence="7" id="KW-0732">Signal</keyword>
<keyword evidence="6" id="KW-0645">Protease</keyword>
<evidence type="ECO:0000256" key="10">
    <source>
        <dbReference type="ARBA" id="ARBA00022984"/>
    </source>
</evidence>
<dbReference type="InterPro" id="IPR012907">
    <property type="entry name" value="Peptidase_S11_C"/>
</dbReference>
<keyword evidence="8" id="KW-0378">Hydrolase</keyword>
<dbReference type="SUPFAM" id="SSF56601">
    <property type="entry name" value="beta-lactamase/transpeptidase-like"/>
    <property type="match status" value="1"/>
</dbReference>
<dbReference type="PANTHER" id="PTHR21581:SF6">
    <property type="entry name" value="TRAFFICKING PROTEIN PARTICLE COMPLEX SUBUNIT 12"/>
    <property type="match status" value="1"/>
</dbReference>
<dbReference type="InterPro" id="IPR018044">
    <property type="entry name" value="Peptidase_S11"/>
</dbReference>
<feature type="domain" description="Peptidase S11 D-Ala-D-Ala carboxypeptidase A C-terminal" evidence="14">
    <location>
        <begin position="273"/>
        <end position="363"/>
    </location>
</feature>
<evidence type="ECO:0000256" key="5">
    <source>
        <dbReference type="ARBA" id="ARBA00022645"/>
    </source>
</evidence>
<accession>A0ABS7JYK9</accession>
<dbReference type="InterPro" id="IPR012338">
    <property type="entry name" value="Beta-lactam/transpept-like"/>
</dbReference>
<dbReference type="PANTHER" id="PTHR21581">
    <property type="entry name" value="D-ALANYL-D-ALANINE CARBOXYPEPTIDASE"/>
    <property type="match status" value="1"/>
</dbReference>
<evidence type="ECO:0000313" key="16">
    <source>
        <dbReference type="Proteomes" id="UP000782554"/>
    </source>
</evidence>
<keyword evidence="16" id="KW-1185">Reference proteome</keyword>
<comment type="caution">
    <text evidence="15">The sequence shown here is derived from an EMBL/GenBank/DDBJ whole genome shotgun (WGS) entry which is preliminary data.</text>
</comment>
<dbReference type="SMART" id="SM00936">
    <property type="entry name" value="PBP5_C"/>
    <property type="match status" value="1"/>
</dbReference>
<proteinExistence type="inferred from homology"/>
<evidence type="ECO:0000259" key="14">
    <source>
        <dbReference type="SMART" id="SM00936"/>
    </source>
</evidence>
<dbReference type="Proteomes" id="UP000782554">
    <property type="component" value="Unassembled WGS sequence"/>
</dbReference>
<comment type="catalytic activity">
    <reaction evidence="12">
        <text>Preferential cleavage: (Ac)2-L-Lys-D-Ala-|-D-Ala. Also transpeptidation of peptidyl-alanyl moieties that are N-acyl substituents of D-alanine.</text>
        <dbReference type="EC" id="3.4.16.4"/>
    </reaction>
</comment>
<sequence length="379" mass="41090">MAALTAALISTPLGAKDAKEPSIPSEDDAPIAYLIDAASGQVLYQRDVDRRFMPASITKVMTTFLAFEWMEEGRLFPQQVYGVRPETFKQWHRKGSTMFLPADARVTVDDLLHGITTVSANDGAVVLAEGAAGTVEDWVAAMNAKAREIGMTNSHYGTPNGWMDEGKTFVTARDLGTLARAMVTRHPSKYRHFVGAKGLKYNGIEQRNHDPISGVVPGADGIKTGFTNQAGYGFLGSAKRNGRRLIMVVAASPTGRARNRAARSFIEWGFKSFDSRTLFANKARIASARVQQGGAAQVGLTARGPVRISVPKGQSPKVSLTLRYEGPLQAPIAKGEEVAELVVSIDGMPEHRVPLVAREEVLKATPVQRVFNALRSWVT</sequence>
<dbReference type="EC" id="3.4.16.4" evidence="4"/>
<evidence type="ECO:0000256" key="12">
    <source>
        <dbReference type="ARBA" id="ARBA00034000"/>
    </source>
</evidence>
<evidence type="ECO:0000256" key="9">
    <source>
        <dbReference type="ARBA" id="ARBA00022960"/>
    </source>
</evidence>
<dbReference type="EMBL" id="JAIGNU010000004">
    <property type="protein sequence ID" value="MBX7502745.1"/>
    <property type="molecule type" value="Genomic_DNA"/>
</dbReference>
<evidence type="ECO:0000256" key="3">
    <source>
        <dbReference type="ARBA" id="ARBA00007164"/>
    </source>
</evidence>
<comment type="pathway">
    <text evidence="2">Cell wall biogenesis; peptidoglycan biosynthesis.</text>
</comment>
<evidence type="ECO:0000256" key="11">
    <source>
        <dbReference type="ARBA" id="ARBA00023316"/>
    </source>
</evidence>
<name>A0ABS7JYK9_9SPHN</name>
<keyword evidence="10" id="KW-0573">Peptidoglycan synthesis</keyword>
<dbReference type="Pfam" id="PF07943">
    <property type="entry name" value="PBP5_C"/>
    <property type="match status" value="1"/>
</dbReference>
<dbReference type="Pfam" id="PF00768">
    <property type="entry name" value="Peptidase_S11"/>
    <property type="match status" value="1"/>
</dbReference>
<protein>
    <recommendedName>
        <fullName evidence="4">serine-type D-Ala-D-Ala carboxypeptidase</fullName>
        <ecNumber evidence="4">3.4.16.4</ecNumber>
    </recommendedName>
</protein>
<organism evidence="15 16">
    <name type="scientific">Qipengyuania mesophila</name>
    <dbReference type="NCBI Taxonomy" id="2867246"/>
    <lineage>
        <taxon>Bacteria</taxon>
        <taxon>Pseudomonadati</taxon>
        <taxon>Pseudomonadota</taxon>
        <taxon>Alphaproteobacteria</taxon>
        <taxon>Sphingomonadales</taxon>
        <taxon>Erythrobacteraceae</taxon>
        <taxon>Qipengyuania</taxon>
    </lineage>
</organism>
<evidence type="ECO:0000256" key="1">
    <source>
        <dbReference type="ARBA" id="ARBA00003217"/>
    </source>
</evidence>
<gene>
    <name evidence="15" type="ORF">K3181_14990</name>
</gene>
<evidence type="ECO:0000256" key="8">
    <source>
        <dbReference type="ARBA" id="ARBA00022801"/>
    </source>
</evidence>
<dbReference type="Gene3D" id="2.60.410.10">
    <property type="entry name" value="D-Ala-D-Ala carboxypeptidase, C-terminal domain"/>
    <property type="match status" value="1"/>
</dbReference>
<keyword evidence="5 15" id="KW-0121">Carboxypeptidase</keyword>
<comment type="function">
    <text evidence="1">Removes C-terminal D-alanyl residues from sugar-peptide cell wall precursors.</text>
</comment>
<comment type="similarity">
    <text evidence="3 13">Belongs to the peptidase S11 family.</text>
</comment>
<evidence type="ECO:0000256" key="13">
    <source>
        <dbReference type="RuleBase" id="RU004016"/>
    </source>
</evidence>
<evidence type="ECO:0000256" key="6">
    <source>
        <dbReference type="ARBA" id="ARBA00022670"/>
    </source>
</evidence>